<reference evidence="2 3" key="1">
    <citation type="submission" date="2024-01" db="EMBL/GenBank/DDBJ databases">
        <title>The genomes of 5 underutilized Papilionoideae crops provide insights into root nodulation and disease resistanc.</title>
        <authorList>
            <person name="Jiang F."/>
        </authorList>
    </citation>
    <scope>NUCLEOTIDE SEQUENCE [LARGE SCALE GENOMIC DNA]</scope>
    <source>
        <strain evidence="2">LVBAO_FW01</strain>
        <tissue evidence="2">Leaves</tissue>
    </source>
</reference>
<name>A0AAN9K3Y6_CANGL</name>
<protein>
    <submittedName>
        <fullName evidence="2">Uncharacterized protein</fullName>
    </submittedName>
</protein>
<evidence type="ECO:0000313" key="3">
    <source>
        <dbReference type="Proteomes" id="UP001367508"/>
    </source>
</evidence>
<dbReference type="EMBL" id="JAYMYQ010000010">
    <property type="protein sequence ID" value="KAK7308754.1"/>
    <property type="molecule type" value="Genomic_DNA"/>
</dbReference>
<proteinExistence type="predicted"/>
<feature type="transmembrane region" description="Helical" evidence="1">
    <location>
        <begin position="55"/>
        <end position="73"/>
    </location>
</feature>
<accession>A0AAN9K3Y6</accession>
<organism evidence="2 3">
    <name type="scientific">Canavalia gladiata</name>
    <name type="common">Sword bean</name>
    <name type="synonym">Dolichos gladiatus</name>
    <dbReference type="NCBI Taxonomy" id="3824"/>
    <lineage>
        <taxon>Eukaryota</taxon>
        <taxon>Viridiplantae</taxon>
        <taxon>Streptophyta</taxon>
        <taxon>Embryophyta</taxon>
        <taxon>Tracheophyta</taxon>
        <taxon>Spermatophyta</taxon>
        <taxon>Magnoliopsida</taxon>
        <taxon>eudicotyledons</taxon>
        <taxon>Gunneridae</taxon>
        <taxon>Pentapetalae</taxon>
        <taxon>rosids</taxon>
        <taxon>fabids</taxon>
        <taxon>Fabales</taxon>
        <taxon>Fabaceae</taxon>
        <taxon>Papilionoideae</taxon>
        <taxon>50 kb inversion clade</taxon>
        <taxon>NPAAA clade</taxon>
        <taxon>indigoferoid/millettioid clade</taxon>
        <taxon>Phaseoleae</taxon>
        <taxon>Canavalia</taxon>
    </lineage>
</organism>
<dbReference type="Proteomes" id="UP001367508">
    <property type="component" value="Unassembled WGS sequence"/>
</dbReference>
<keyword evidence="1" id="KW-0812">Transmembrane</keyword>
<keyword evidence="1" id="KW-1133">Transmembrane helix</keyword>
<dbReference type="AlphaFoldDB" id="A0AAN9K3Y6"/>
<keyword evidence="3" id="KW-1185">Reference proteome</keyword>
<gene>
    <name evidence="2" type="ORF">VNO77_42380</name>
</gene>
<evidence type="ECO:0000313" key="2">
    <source>
        <dbReference type="EMBL" id="KAK7308754.1"/>
    </source>
</evidence>
<evidence type="ECO:0000256" key="1">
    <source>
        <dbReference type="SAM" id="Phobius"/>
    </source>
</evidence>
<sequence>MSCRETFVSDICHGYQFSCELSRKDTSLNPVAAVPNGLKAWELLKGRPHNVDLRLIEVYLLSIFGYALLSLIMEHEICKNICRKV</sequence>
<keyword evidence="1" id="KW-0472">Membrane</keyword>
<comment type="caution">
    <text evidence="2">The sequence shown here is derived from an EMBL/GenBank/DDBJ whole genome shotgun (WGS) entry which is preliminary data.</text>
</comment>